<dbReference type="GO" id="GO:0000049">
    <property type="term" value="F:tRNA binding"/>
    <property type="evidence" value="ECO:0007669"/>
    <property type="project" value="UniProtKB-KW"/>
</dbReference>
<evidence type="ECO:0000256" key="6">
    <source>
        <dbReference type="ARBA" id="ARBA00022694"/>
    </source>
</evidence>
<dbReference type="InterPro" id="IPR035587">
    <property type="entry name" value="DUS-like_FMN-bd"/>
</dbReference>
<evidence type="ECO:0000256" key="15">
    <source>
        <dbReference type="SAM" id="MobiDB-lite"/>
    </source>
</evidence>
<dbReference type="PANTHER" id="PTHR45846">
    <property type="entry name" value="TRNA-DIHYDROURIDINE(47) SYNTHASE [NAD(P)(+)]-LIKE"/>
    <property type="match status" value="1"/>
</dbReference>
<evidence type="ECO:0000256" key="14">
    <source>
        <dbReference type="PIRSR" id="PIRSR006621-2"/>
    </source>
</evidence>
<dbReference type="Gene3D" id="3.20.20.70">
    <property type="entry name" value="Aldolase class I"/>
    <property type="match status" value="1"/>
</dbReference>
<dbReference type="Gene3D" id="1.10.1200.80">
    <property type="entry name" value="Putative flavin oxidoreducatase, domain 2"/>
    <property type="match status" value="1"/>
</dbReference>
<gene>
    <name evidence="17" type="ORF">STIAU_8269</name>
</gene>
<evidence type="ECO:0000259" key="16">
    <source>
        <dbReference type="Pfam" id="PF01207"/>
    </source>
</evidence>
<keyword evidence="7" id="KW-0521">NADP</keyword>
<feature type="binding site" evidence="14">
    <location>
        <begin position="259"/>
        <end position="260"/>
    </location>
    <ligand>
        <name>FMN</name>
        <dbReference type="ChEBI" id="CHEBI:58210"/>
    </ligand>
</feature>
<comment type="catalytic activity">
    <reaction evidence="11">
        <text>a 5,6-dihydrouridine in tRNA + NAD(+) = a uridine in tRNA + NADH + H(+)</text>
        <dbReference type="Rhea" id="RHEA:54452"/>
        <dbReference type="Rhea" id="RHEA-COMP:13339"/>
        <dbReference type="Rhea" id="RHEA-COMP:13887"/>
        <dbReference type="ChEBI" id="CHEBI:15378"/>
        <dbReference type="ChEBI" id="CHEBI:57540"/>
        <dbReference type="ChEBI" id="CHEBI:57945"/>
        <dbReference type="ChEBI" id="CHEBI:65315"/>
        <dbReference type="ChEBI" id="CHEBI:74443"/>
    </reaction>
</comment>
<dbReference type="PANTHER" id="PTHR45846:SF1">
    <property type="entry name" value="TRNA-DIHYDROURIDINE(47) SYNTHASE [NAD(P)(+)]-LIKE"/>
    <property type="match status" value="1"/>
</dbReference>
<dbReference type="Proteomes" id="UP000032702">
    <property type="component" value="Unassembled WGS sequence"/>
</dbReference>
<feature type="active site" description="Proton donor" evidence="13">
    <location>
        <position position="134"/>
    </location>
</feature>
<evidence type="ECO:0000313" key="17">
    <source>
        <dbReference type="EMBL" id="EAU66200.1"/>
    </source>
</evidence>
<keyword evidence="6 12" id="KW-0819">tRNA processing</keyword>
<feature type="region of interest" description="Disordered" evidence="15">
    <location>
        <begin position="1"/>
        <end position="29"/>
    </location>
</feature>
<comment type="cofactor">
    <cofactor evidence="1 12 14">
        <name>FMN</name>
        <dbReference type="ChEBI" id="CHEBI:58210"/>
    </cofactor>
</comment>
<feature type="binding site" evidence="14">
    <location>
        <begin position="49"/>
        <end position="51"/>
    </location>
    <ligand>
        <name>FMN</name>
        <dbReference type="ChEBI" id="CHEBI:58210"/>
    </ligand>
</feature>
<dbReference type="NCBIfam" id="TIGR00737">
    <property type="entry name" value="nifR3_yhdG"/>
    <property type="match status" value="1"/>
</dbReference>
<evidence type="ECO:0000313" key="18">
    <source>
        <dbReference type="Proteomes" id="UP000032702"/>
    </source>
</evidence>
<keyword evidence="9 12" id="KW-0560">Oxidoreductase</keyword>
<dbReference type="PATRIC" id="fig|378806.16.peg.5329"/>
<dbReference type="EMBL" id="AAMD01000061">
    <property type="protein sequence ID" value="EAU66200.1"/>
    <property type="molecule type" value="Genomic_DNA"/>
</dbReference>
<dbReference type="CDD" id="cd02801">
    <property type="entry name" value="DUS_like_FMN"/>
    <property type="match status" value="1"/>
</dbReference>
<accession>Q090Q9</accession>
<feature type="binding site" evidence="14">
    <location>
        <position position="104"/>
    </location>
    <ligand>
        <name>FMN</name>
        <dbReference type="ChEBI" id="CHEBI:58210"/>
    </ligand>
</feature>
<organism evidence="17 18">
    <name type="scientific">Stigmatella aurantiaca (strain DW4/3-1)</name>
    <dbReference type="NCBI Taxonomy" id="378806"/>
    <lineage>
        <taxon>Bacteria</taxon>
        <taxon>Pseudomonadati</taxon>
        <taxon>Myxococcota</taxon>
        <taxon>Myxococcia</taxon>
        <taxon>Myxococcales</taxon>
        <taxon>Cystobacterineae</taxon>
        <taxon>Archangiaceae</taxon>
        <taxon>Stigmatella</taxon>
    </lineage>
</organism>
<evidence type="ECO:0000256" key="7">
    <source>
        <dbReference type="ARBA" id="ARBA00022857"/>
    </source>
</evidence>
<comment type="similarity">
    <text evidence="12">Belongs to the dus family.</text>
</comment>
<sequence length="369" mass="40289">MARTLTVQVRPRRESVSPPLRRPGQSDRFPPSMLQIGPYSLPNPYILAPMAGVSERPFRVIAFKWGAALCPTELVSAQGLMRANQRTLKYLRFSPEVERPYSLQIFGGEPEAMAQAALVGKAHGAQIIDINMGCPVKKVTKNGAGSALMCEPLRAARIVQAIAEATGLPVTCKIRSGWDAHHRNYLQMAGELFSAGCAALAIHPRTRDQGYSGFADWSVIADLKRHFPDRTLIGNGDVKTPADARRMRETTGCDFVMIGRGALGNPWIFRELAGGPPPTPEERCAGVLEHFRAHVEFVGEPLGAVRSFRRHMAWYAHGLHGAAAFRAEVNTLETPASVEDAVVRFFASAPVDPEAPSEEQEVDYRAALG</sequence>
<dbReference type="AlphaFoldDB" id="Q090Q9"/>
<dbReference type="SUPFAM" id="SSF51395">
    <property type="entry name" value="FMN-linked oxidoreductases"/>
    <property type="match status" value="1"/>
</dbReference>
<keyword evidence="4 12" id="KW-0285">Flavoprotein</keyword>
<keyword evidence="3" id="KW-0820">tRNA-binding</keyword>
<evidence type="ECO:0000256" key="13">
    <source>
        <dbReference type="PIRSR" id="PIRSR006621-1"/>
    </source>
</evidence>
<protein>
    <recommendedName>
        <fullName evidence="12">tRNA-dihydrouridine synthase</fullName>
        <ecNumber evidence="12">1.3.1.-</ecNumber>
    </recommendedName>
</protein>
<evidence type="ECO:0000256" key="12">
    <source>
        <dbReference type="PIRNR" id="PIRNR006621"/>
    </source>
</evidence>
<evidence type="ECO:0000256" key="1">
    <source>
        <dbReference type="ARBA" id="ARBA00001917"/>
    </source>
</evidence>
<evidence type="ECO:0000256" key="8">
    <source>
        <dbReference type="ARBA" id="ARBA00022884"/>
    </source>
</evidence>
<dbReference type="InterPro" id="IPR004652">
    <property type="entry name" value="DusB-like"/>
</dbReference>
<evidence type="ECO:0000256" key="5">
    <source>
        <dbReference type="ARBA" id="ARBA00022643"/>
    </source>
</evidence>
<dbReference type="EC" id="1.3.1.-" evidence="12"/>
<evidence type="ECO:0000256" key="11">
    <source>
        <dbReference type="ARBA" id="ARBA00048802"/>
    </source>
</evidence>
<dbReference type="PROSITE" id="PS01136">
    <property type="entry name" value="UPF0034"/>
    <property type="match status" value="1"/>
</dbReference>
<evidence type="ECO:0000256" key="3">
    <source>
        <dbReference type="ARBA" id="ARBA00022555"/>
    </source>
</evidence>
<evidence type="ECO:0000256" key="10">
    <source>
        <dbReference type="ARBA" id="ARBA00048205"/>
    </source>
</evidence>
<feature type="binding site" evidence="14">
    <location>
        <position position="173"/>
    </location>
    <ligand>
        <name>FMN</name>
        <dbReference type="ChEBI" id="CHEBI:58210"/>
    </ligand>
</feature>
<keyword evidence="5 12" id="KW-0288">FMN</keyword>
<dbReference type="InterPro" id="IPR024036">
    <property type="entry name" value="tRNA-dHydroUridine_Synthase_C"/>
</dbReference>
<feature type="domain" description="DUS-like FMN-binding" evidence="16">
    <location>
        <begin position="46"/>
        <end position="342"/>
    </location>
</feature>
<feature type="binding site" evidence="14">
    <location>
        <position position="203"/>
    </location>
    <ligand>
        <name>FMN</name>
        <dbReference type="ChEBI" id="CHEBI:58210"/>
    </ligand>
</feature>
<reference evidence="17 18" key="1">
    <citation type="submission" date="2006-04" db="EMBL/GenBank/DDBJ databases">
        <authorList>
            <person name="Nierman W.C."/>
        </authorList>
    </citation>
    <scope>NUCLEOTIDE SEQUENCE [LARGE SCALE GENOMIC DNA]</scope>
    <source>
        <strain evidence="17 18">DW4/3-1</strain>
    </source>
</reference>
<evidence type="ECO:0000256" key="4">
    <source>
        <dbReference type="ARBA" id="ARBA00022630"/>
    </source>
</evidence>
<evidence type="ECO:0000256" key="2">
    <source>
        <dbReference type="ARBA" id="ARBA00002790"/>
    </source>
</evidence>
<comment type="caution">
    <text evidence="17">The sequence shown here is derived from an EMBL/GenBank/DDBJ whole genome shotgun (WGS) entry which is preliminary data.</text>
</comment>
<dbReference type="Pfam" id="PF01207">
    <property type="entry name" value="Dus"/>
    <property type="match status" value="1"/>
</dbReference>
<dbReference type="PIRSF" id="PIRSF006621">
    <property type="entry name" value="Dus"/>
    <property type="match status" value="1"/>
</dbReference>
<dbReference type="InterPro" id="IPR013785">
    <property type="entry name" value="Aldolase_TIM"/>
</dbReference>
<dbReference type="InterPro" id="IPR018517">
    <property type="entry name" value="tRNA_hU_synthase_CS"/>
</dbReference>
<comment type="catalytic activity">
    <reaction evidence="10">
        <text>a 5,6-dihydrouridine in tRNA + NADP(+) = a uridine in tRNA + NADPH + H(+)</text>
        <dbReference type="Rhea" id="RHEA:23624"/>
        <dbReference type="Rhea" id="RHEA-COMP:13339"/>
        <dbReference type="Rhea" id="RHEA-COMP:13887"/>
        <dbReference type="ChEBI" id="CHEBI:15378"/>
        <dbReference type="ChEBI" id="CHEBI:57783"/>
        <dbReference type="ChEBI" id="CHEBI:58349"/>
        <dbReference type="ChEBI" id="CHEBI:65315"/>
        <dbReference type="ChEBI" id="CHEBI:74443"/>
    </reaction>
</comment>
<proteinExistence type="inferred from homology"/>
<dbReference type="GO" id="GO:0017150">
    <property type="term" value="F:tRNA dihydrouridine synthase activity"/>
    <property type="evidence" value="ECO:0007669"/>
    <property type="project" value="InterPro"/>
</dbReference>
<name>Q090Q9_STIAD</name>
<keyword evidence="8" id="KW-0694">RNA-binding</keyword>
<dbReference type="GO" id="GO:0050660">
    <property type="term" value="F:flavin adenine dinucleotide binding"/>
    <property type="evidence" value="ECO:0007669"/>
    <property type="project" value="InterPro"/>
</dbReference>
<evidence type="ECO:0000256" key="9">
    <source>
        <dbReference type="ARBA" id="ARBA00023002"/>
    </source>
</evidence>
<dbReference type="InterPro" id="IPR001269">
    <property type="entry name" value="DUS_fam"/>
</dbReference>
<comment type="function">
    <text evidence="2 12">Catalyzes the synthesis of 5,6-dihydrouridine (D), a modified base found in the D-loop of most tRNAs, via the reduction of the C5-C6 double bond in target uridines.</text>
</comment>
<keyword evidence="14" id="KW-0547">Nucleotide-binding</keyword>